<protein>
    <submittedName>
        <fullName evidence="1">Uncharacterized protein</fullName>
    </submittedName>
</protein>
<sequence>MLAQCHDCHRPYNDPGFQDLVIPNDIWRQISPTKDEGGLLCPSCLCARLETAGIRCEGAFMTGPIETVSRPLMSALRQIENLRGE</sequence>
<accession>A0A0F9D4H9</accession>
<organism evidence="1">
    <name type="scientific">marine sediment metagenome</name>
    <dbReference type="NCBI Taxonomy" id="412755"/>
    <lineage>
        <taxon>unclassified sequences</taxon>
        <taxon>metagenomes</taxon>
        <taxon>ecological metagenomes</taxon>
    </lineage>
</organism>
<name>A0A0F9D4H9_9ZZZZ</name>
<comment type="caution">
    <text evidence="1">The sequence shown here is derived from an EMBL/GenBank/DDBJ whole genome shotgun (WGS) entry which is preliminary data.</text>
</comment>
<dbReference type="AlphaFoldDB" id="A0A0F9D4H9"/>
<evidence type="ECO:0000313" key="1">
    <source>
        <dbReference type="EMBL" id="KKL56668.1"/>
    </source>
</evidence>
<gene>
    <name evidence="1" type="ORF">LCGC14_2243070</name>
</gene>
<dbReference type="EMBL" id="LAZR01030416">
    <property type="protein sequence ID" value="KKL56668.1"/>
    <property type="molecule type" value="Genomic_DNA"/>
</dbReference>
<reference evidence="1" key="1">
    <citation type="journal article" date="2015" name="Nature">
        <title>Complex archaea that bridge the gap between prokaryotes and eukaryotes.</title>
        <authorList>
            <person name="Spang A."/>
            <person name="Saw J.H."/>
            <person name="Jorgensen S.L."/>
            <person name="Zaremba-Niedzwiedzka K."/>
            <person name="Martijn J."/>
            <person name="Lind A.E."/>
            <person name="van Eijk R."/>
            <person name="Schleper C."/>
            <person name="Guy L."/>
            <person name="Ettema T.J."/>
        </authorList>
    </citation>
    <scope>NUCLEOTIDE SEQUENCE</scope>
</reference>
<proteinExistence type="predicted"/>